<dbReference type="Proteomes" id="UP000070659">
    <property type="component" value="Unassembled WGS sequence"/>
</dbReference>
<sequence length="80" mass="8760">MRHVYNGIPASELEGLVWVKSPYSNPSGNCVQFAKLPDGWVAVRNSRFPDGPALVYTQDEIAAMLLGAKDGAFDHLIQQT</sequence>
<feature type="domain" description="DUF397" evidence="1">
    <location>
        <begin position="16"/>
        <end position="69"/>
    </location>
</feature>
<dbReference type="EMBL" id="JYIJ01000014">
    <property type="protein sequence ID" value="KWX04828.1"/>
    <property type="molecule type" value="Genomic_DNA"/>
</dbReference>
<protein>
    <submittedName>
        <fullName evidence="3">Regulator</fullName>
    </submittedName>
</protein>
<dbReference type="PATRIC" id="fig|1469144.8.peg.4357"/>
<evidence type="ECO:0000313" key="5">
    <source>
        <dbReference type="Proteomes" id="UP000070659"/>
    </source>
</evidence>
<dbReference type="EMBL" id="JYIK01000878">
    <property type="protein sequence ID" value="KWX09148.1"/>
    <property type="molecule type" value="Genomic_DNA"/>
</dbReference>
<evidence type="ECO:0000259" key="1">
    <source>
        <dbReference type="Pfam" id="PF04149"/>
    </source>
</evidence>
<dbReference type="RefSeq" id="WP_067069243.1">
    <property type="nucleotide sequence ID" value="NZ_JYIJ01000014.1"/>
</dbReference>
<proteinExistence type="predicted"/>
<dbReference type="Pfam" id="PF04149">
    <property type="entry name" value="DUF397"/>
    <property type="match status" value="1"/>
</dbReference>
<name>A0A132NGC2_9ACTN</name>
<gene>
    <name evidence="2" type="ORF">TH66_06645</name>
    <name evidence="3" type="ORF">TR74_11350</name>
</gene>
<organism evidence="3 4">
    <name type="scientific">Carbonactinospora thermoautotrophica</name>
    <dbReference type="NCBI Taxonomy" id="1469144"/>
    <lineage>
        <taxon>Bacteria</taxon>
        <taxon>Bacillati</taxon>
        <taxon>Actinomycetota</taxon>
        <taxon>Actinomycetes</taxon>
        <taxon>Kitasatosporales</taxon>
        <taxon>Carbonactinosporaceae</taxon>
        <taxon>Carbonactinospora</taxon>
    </lineage>
</organism>
<reference evidence="4" key="2">
    <citation type="submission" date="2015-02" db="EMBL/GenBank/DDBJ databases">
        <title>Physiological reanalysis, assessment of diazotrophy, and genome sequences of multiple isolates of Streptomyces thermoautotrophicus.</title>
        <authorList>
            <person name="MacKellar D.C."/>
            <person name="Lieber L."/>
            <person name="Norman J."/>
            <person name="Bolger A."/>
            <person name="Tobin C."/>
            <person name="Murray J.W."/>
            <person name="Friesen M."/>
            <person name="Prell J."/>
        </authorList>
    </citation>
    <scope>NUCLEOTIDE SEQUENCE [LARGE SCALE GENOMIC DNA]</scope>
    <source>
        <strain evidence="4">UBT1</strain>
    </source>
</reference>
<dbReference type="InterPro" id="IPR007278">
    <property type="entry name" value="DUF397"/>
</dbReference>
<comment type="caution">
    <text evidence="3">The sequence shown here is derived from an EMBL/GenBank/DDBJ whole genome shotgun (WGS) entry which is preliminary data.</text>
</comment>
<evidence type="ECO:0000313" key="2">
    <source>
        <dbReference type="EMBL" id="KWX04828.1"/>
    </source>
</evidence>
<accession>A0A132NGC2</accession>
<evidence type="ECO:0000313" key="4">
    <source>
        <dbReference type="Proteomes" id="UP000070598"/>
    </source>
</evidence>
<dbReference type="Proteomes" id="UP000070598">
    <property type="component" value="Unassembled WGS sequence"/>
</dbReference>
<evidence type="ECO:0000313" key="3">
    <source>
        <dbReference type="EMBL" id="KWX09148.1"/>
    </source>
</evidence>
<dbReference type="AlphaFoldDB" id="A0A132NGC2"/>
<reference evidence="3 5" key="1">
    <citation type="submission" date="2015-02" db="EMBL/GenBank/DDBJ databases">
        <title>Physiological reanalysis, assessment of diazotrophy, and genome sequences of multiple isolates of Streptomyces thermoautotrophicus.</title>
        <authorList>
            <person name="MacKellar D.C."/>
            <person name="Lieber L."/>
            <person name="Norman J."/>
            <person name="Bolger A."/>
            <person name="Tobin C."/>
            <person name="Murray J.W."/>
            <person name="Prell J."/>
        </authorList>
    </citation>
    <scope>NUCLEOTIDE SEQUENCE [LARGE SCALE GENOMIC DNA]</scope>
    <source>
        <strain evidence="3 5">UBT1</strain>
    </source>
</reference>